<evidence type="ECO:0000256" key="5">
    <source>
        <dbReference type="ARBA" id="ARBA00023180"/>
    </source>
</evidence>
<protein>
    <submittedName>
        <fullName evidence="8">Arylsulfatase A-like enzyme</fullName>
    </submittedName>
</protein>
<dbReference type="Gene3D" id="3.40.720.10">
    <property type="entry name" value="Alkaline Phosphatase, subunit A"/>
    <property type="match status" value="1"/>
</dbReference>
<evidence type="ECO:0000256" key="1">
    <source>
        <dbReference type="ARBA" id="ARBA00008779"/>
    </source>
</evidence>
<feature type="signal peptide" evidence="6">
    <location>
        <begin position="1"/>
        <end position="24"/>
    </location>
</feature>
<organism evidence="8 9">
    <name type="scientific">Kaistia geumhonensis</name>
    <dbReference type="NCBI Taxonomy" id="410839"/>
    <lineage>
        <taxon>Bacteria</taxon>
        <taxon>Pseudomonadati</taxon>
        <taxon>Pseudomonadota</taxon>
        <taxon>Alphaproteobacteria</taxon>
        <taxon>Hyphomicrobiales</taxon>
        <taxon>Kaistiaceae</taxon>
        <taxon>Kaistia</taxon>
    </lineage>
</organism>
<comment type="caution">
    <text evidence="8">The sequence shown here is derived from an EMBL/GenBank/DDBJ whole genome shotgun (WGS) entry which is preliminary data.</text>
</comment>
<dbReference type="PANTHER" id="PTHR10342:SF274">
    <property type="entry name" value="ARYLSULFATASE B"/>
    <property type="match status" value="1"/>
</dbReference>
<evidence type="ECO:0000256" key="4">
    <source>
        <dbReference type="ARBA" id="ARBA00022837"/>
    </source>
</evidence>
<evidence type="ECO:0000313" key="9">
    <source>
        <dbReference type="Proteomes" id="UP001223743"/>
    </source>
</evidence>
<evidence type="ECO:0000256" key="2">
    <source>
        <dbReference type="ARBA" id="ARBA00022723"/>
    </source>
</evidence>
<keyword evidence="3" id="KW-0378">Hydrolase</keyword>
<feature type="chain" id="PRO_5045684685" evidence="6">
    <location>
        <begin position="25"/>
        <end position="474"/>
    </location>
</feature>
<dbReference type="CDD" id="cd16029">
    <property type="entry name" value="4-S"/>
    <property type="match status" value="1"/>
</dbReference>
<dbReference type="Gene3D" id="3.30.1120.10">
    <property type="match status" value="1"/>
</dbReference>
<evidence type="ECO:0000259" key="7">
    <source>
        <dbReference type="Pfam" id="PF00884"/>
    </source>
</evidence>
<keyword evidence="9" id="KW-1185">Reference proteome</keyword>
<reference evidence="8 9" key="1">
    <citation type="submission" date="2023-07" db="EMBL/GenBank/DDBJ databases">
        <title>Genomic Encyclopedia of Type Strains, Phase IV (KMG-IV): sequencing the most valuable type-strain genomes for metagenomic binning, comparative biology and taxonomic classification.</title>
        <authorList>
            <person name="Goeker M."/>
        </authorList>
    </citation>
    <scope>NUCLEOTIDE SEQUENCE [LARGE SCALE GENOMIC DNA]</scope>
    <source>
        <strain evidence="8 9">B1-1</strain>
    </source>
</reference>
<sequence>MSHLLRRIAIAALAIAASATVGLAAERAPNIVYIVADDLGYADVGFHGSEIRTPSIDELAAGGARMEQFYAQPMCTPTRAALMTGRYPLRYGLQSFVILPDQTYGIPTDEKLLPQVLKSAGYDTAIIGKWHLGHANEALLPNARGFDYQYGPLIGEIDYYTHEVHGVPDWYRDGKPLDEKGYSTTLIGEEAVRYIDSRSPEKPFFLYLAFNAPHTPLQAPEADVETYKDIADPNRRTYAAMVSAMDRQIGDVLAALDRKGLRDNTIIVFQSDNGGVRNALFAGEGTGPKGELPASNAPFRDGKGSLYEGGTRVVALANWPGHIKAGEVDGPIHVVDMLPTLARQAGASTDGTKPLDGIDQWQAISTGAPSPRSEVVYNVEMFRGAVRDGDWKLVWNTPLPARIELFDIARDPGEKTNLAAANPEIVAKLQARIQQLAAEMKPSQFFEATFKSYLGRDAGDPVLPNTEAYYDQFD</sequence>
<dbReference type="InterPro" id="IPR047115">
    <property type="entry name" value="ARSB"/>
</dbReference>
<dbReference type="SUPFAM" id="SSF53649">
    <property type="entry name" value="Alkaline phosphatase-like"/>
    <property type="match status" value="1"/>
</dbReference>
<dbReference type="InterPro" id="IPR000917">
    <property type="entry name" value="Sulfatase_N"/>
</dbReference>
<dbReference type="RefSeq" id="WP_266279927.1">
    <property type="nucleotide sequence ID" value="NZ_JAPKNF010000001.1"/>
</dbReference>
<dbReference type="InterPro" id="IPR017850">
    <property type="entry name" value="Alkaline_phosphatase_core_sf"/>
</dbReference>
<dbReference type="Proteomes" id="UP001223743">
    <property type="component" value="Unassembled WGS sequence"/>
</dbReference>
<keyword evidence="6" id="KW-0732">Signal</keyword>
<keyword evidence="4" id="KW-0106">Calcium</keyword>
<name>A0ABU0M5E3_9HYPH</name>
<dbReference type="PROSITE" id="PS00149">
    <property type="entry name" value="SULFATASE_2"/>
    <property type="match status" value="1"/>
</dbReference>
<dbReference type="PROSITE" id="PS00523">
    <property type="entry name" value="SULFATASE_1"/>
    <property type="match status" value="1"/>
</dbReference>
<dbReference type="PANTHER" id="PTHR10342">
    <property type="entry name" value="ARYLSULFATASE"/>
    <property type="match status" value="1"/>
</dbReference>
<comment type="similarity">
    <text evidence="1">Belongs to the sulfatase family.</text>
</comment>
<accession>A0ABU0M5E3</accession>
<dbReference type="EMBL" id="JAUSWJ010000001">
    <property type="protein sequence ID" value="MDQ0516187.1"/>
    <property type="molecule type" value="Genomic_DNA"/>
</dbReference>
<evidence type="ECO:0000256" key="3">
    <source>
        <dbReference type="ARBA" id="ARBA00022801"/>
    </source>
</evidence>
<keyword evidence="5" id="KW-0325">Glycoprotein</keyword>
<gene>
    <name evidence="8" type="ORF">QO015_001800</name>
</gene>
<feature type="domain" description="Sulfatase N-terminal" evidence="7">
    <location>
        <begin position="29"/>
        <end position="346"/>
    </location>
</feature>
<evidence type="ECO:0000256" key="6">
    <source>
        <dbReference type="SAM" id="SignalP"/>
    </source>
</evidence>
<keyword evidence="2" id="KW-0479">Metal-binding</keyword>
<dbReference type="Pfam" id="PF00884">
    <property type="entry name" value="Sulfatase"/>
    <property type="match status" value="1"/>
</dbReference>
<dbReference type="InterPro" id="IPR024607">
    <property type="entry name" value="Sulfatase_CS"/>
</dbReference>
<evidence type="ECO:0000313" key="8">
    <source>
        <dbReference type="EMBL" id="MDQ0516187.1"/>
    </source>
</evidence>
<proteinExistence type="inferred from homology"/>